<accession>A0A098BEC5</accession>
<dbReference type="Pfam" id="PF02785">
    <property type="entry name" value="Biotin_carb_C"/>
    <property type="match status" value="1"/>
</dbReference>
<dbReference type="Proteomes" id="UP000042997">
    <property type="component" value="Unassembled WGS sequence"/>
</dbReference>
<keyword evidence="3 13" id="KW-0436">Ligase</keyword>
<dbReference type="Pfam" id="PF00289">
    <property type="entry name" value="Biotin_carb_N"/>
    <property type="match status" value="1"/>
</dbReference>
<organism evidence="13 14">
    <name type="scientific">Rhodococcus ruber</name>
    <dbReference type="NCBI Taxonomy" id="1830"/>
    <lineage>
        <taxon>Bacteria</taxon>
        <taxon>Bacillati</taxon>
        <taxon>Actinomycetota</taxon>
        <taxon>Actinomycetes</taxon>
        <taxon>Mycobacteriales</taxon>
        <taxon>Nocardiaceae</taxon>
        <taxon>Rhodococcus</taxon>
    </lineage>
</organism>
<evidence type="ECO:0000256" key="9">
    <source>
        <dbReference type="SAM" id="MobiDB-lite"/>
    </source>
</evidence>
<name>A0A098BEC5_9NOCA</name>
<evidence type="ECO:0000256" key="8">
    <source>
        <dbReference type="PROSITE-ProRule" id="PRU00409"/>
    </source>
</evidence>
<dbReference type="SMART" id="SM00878">
    <property type="entry name" value="Biotin_carb_C"/>
    <property type="match status" value="1"/>
</dbReference>
<dbReference type="InterPro" id="IPR016185">
    <property type="entry name" value="PreATP-grasp_dom_sf"/>
</dbReference>
<evidence type="ECO:0000256" key="1">
    <source>
        <dbReference type="ARBA" id="ARBA00001953"/>
    </source>
</evidence>
<dbReference type="InterPro" id="IPR011053">
    <property type="entry name" value="Single_hybrid_motif"/>
</dbReference>
<dbReference type="PROSITE" id="PS00867">
    <property type="entry name" value="CPSASE_2"/>
    <property type="match status" value="1"/>
</dbReference>
<dbReference type="InterPro" id="IPR005481">
    <property type="entry name" value="BC-like_N"/>
</dbReference>
<dbReference type="SUPFAM" id="SSF56059">
    <property type="entry name" value="Glutathione synthetase ATP-binding domain-like"/>
    <property type="match status" value="1"/>
</dbReference>
<gene>
    <name evidence="13" type="primary">mccA</name>
    <name evidence="13" type="ORF">RHRU231_210010</name>
</gene>
<feature type="region of interest" description="Disordered" evidence="9">
    <location>
        <begin position="573"/>
        <end position="594"/>
    </location>
</feature>
<comment type="pathway">
    <text evidence="7">Amino-acid degradation; L-leucine degradation.</text>
</comment>
<evidence type="ECO:0000313" key="14">
    <source>
        <dbReference type="Proteomes" id="UP000042997"/>
    </source>
</evidence>
<dbReference type="Pfam" id="PF02786">
    <property type="entry name" value="CPSase_L_D2"/>
    <property type="match status" value="1"/>
</dbReference>
<dbReference type="SUPFAM" id="SSF51230">
    <property type="entry name" value="Single hybrid motif"/>
    <property type="match status" value="1"/>
</dbReference>
<reference evidence="13 14" key="1">
    <citation type="journal article" date="2014" name="Genome Announc.">
        <title>Draft Genome Sequence of Propane- and Butane-Oxidizing Actinobacterium Rhodococcus ruber IEGM 231.</title>
        <authorList>
            <person name="Ivshina I.B."/>
            <person name="Kuyukina M.S."/>
            <person name="Krivoruchko A.V."/>
            <person name="Barbe V."/>
            <person name="Fischer C."/>
        </authorList>
    </citation>
    <scope>NUCLEOTIDE SEQUENCE [LARGE SCALE GENOMIC DNA]</scope>
</reference>
<dbReference type="InterPro" id="IPR050856">
    <property type="entry name" value="Biotin_carboxylase_complex"/>
</dbReference>
<evidence type="ECO:0000259" key="12">
    <source>
        <dbReference type="PROSITE" id="PS50979"/>
    </source>
</evidence>
<dbReference type="PROSITE" id="PS50975">
    <property type="entry name" value="ATP_GRASP"/>
    <property type="match status" value="1"/>
</dbReference>
<dbReference type="InterPro" id="IPR011761">
    <property type="entry name" value="ATP-grasp"/>
</dbReference>
<dbReference type="FunFam" id="3.30.470.20:FF:000028">
    <property type="entry name" value="Methylcrotonoyl-CoA carboxylase subunit alpha, mitochondrial"/>
    <property type="match status" value="1"/>
</dbReference>
<keyword evidence="4 8" id="KW-0547">Nucleotide-binding</keyword>
<dbReference type="PANTHER" id="PTHR18866">
    <property type="entry name" value="CARBOXYLASE:PYRUVATE/ACETYL-COA/PROPIONYL-COA CARBOXYLASE"/>
    <property type="match status" value="1"/>
</dbReference>
<dbReference type="RefSeq" id="WP_040270003.1">
    <property type="nucleotide sequence ID" value="NZ_JAJNCM010000032.1"/>
</dbReference>
<feature type="domain" description="ATP-grasp" evidence="11">
    <location>
        <begin position="124"/>
        <end position="322"/>
    </location>
</feature>
<evidence type="ECO:0000256" key="6">
    <source>
        <dbReference type="ARBA" id="ARBA00023267"/>
    </source>
</evidence>
<evidence type="ECO:0000256" key="2">
    <source>
        <dbReference type="ARBA" id="ARBA00013263"/>
    </source>
</evidence>
<evidence type="ECO:0000259" key="10">
    <source>
        <dbReference type="PROSITE" id="PS50968"/>
    </source>
</evidence>
<dbReference type="SUPFAM" id="SSF51246">
    <property type="entry name" value="Rudiment single hybrid motif"/>
    <property type="match status" value="1"/>
</dbReference>
<proteinExistence type="predicted"/>
<comment type="cofactor">
    <cofactor evidence="1">
        <name>biotin</name>
        <dbReference type="ChEBI" id="CHEBI:57586"/>
    </cofactor>
</comment>
<dbReference type="GO" id="GO:0004075">
    <property type="term" value="F:biotin carboxylase activity"/>
    <property type="evidence" value="ECO:0007669"/>
    <property type="project" value="UniProtKB-EC"/>
</dbReference>
<evidence type="ECO:0000259" key="11">
    <source>
        <dbReference type="PROSITE" id="PS50975"/>
    </source>
</evidence>
<dbReference type="PANTHER" id="PTHR18866:SF126">
    <property type="entry name" value="BIOTIN CARBOXYLASE"/>
    <property type="match status" value="1"/>
</dbReference>
<dbReference type="InterPro" id="IPR000089">
    <property type="entry name" value="Biotin_lipoyl"/>
</dbReference>
<dbReference type="Pfam" id="PF00364">
    <property type="entry name" value="Biotin_lipoyl"/>
    <property type="match status" value="1"/>
</dbReference>
<dbReference type="InterPro" id="IPR005482">
    <property type="entry name" value="Biotin_COase_C"/>
</dbReference>
<dbReference type="PROSITE" id="PS50968">
    <property type="entry name" value="BIOTINYL_LIPOYL"/>
    <property type="match status" value="1"/>
</dbReference>
<dbReference type="GO" id="GO:0046872">
    <property type="term" value="F:metal ion binding"/>
    <property type="evidence" value="ECO:0007669"/>
    <property type="project" value="InterPro"/>
</dbReference>
<dbReference type="GO" id="GO:0005524">
    <property type="term" value="F:ATP binding"/>
    <property type="evidence" value="ECO:0007669"/>
    <property type="project" value="UniProtKB-UniRule"/>
</dbReference>
<sequence>MNQSSISTLLIANRGEIARRVIRTARAMGIRTVAVYSDPDARSPHVTDADFAVPIGGASSAESYLVWEKILDAARRTGANAIHPGYGFLSENADFAEACEAAGILFVGPSPNSIREMGLKDRAKEWARKADVPVLPDAVITGDDTAAWEAAAAEVGFPLLVKAVAGGGGKGMRLVERADDVVEAVASARREGANLFGNPTVFLERYLKFSRHIEIQVFGDKHGNAVHLGERECSIQRRHQKVLEEAPSPVITPEVRKKMGSTAVSLVRELGYVGAGTVEYLFDDETGGFYFLEMNTRLQVEHPVTEEVTGLDLVALQLRVARGEPLGFDQGEVRIDGHAIEVRLYAEDPANDYLPTPGTLHHYIHPVRTGIRYEDGIAAPAEISPFYDPMIAKIISHADNRAEAAFALAAAIDATQVHGVTTNRDFLSSLLRDPDYLAGATRTDFLDHHQHLLDPPMATAWPVHLAAAVAVSTARRRSGDPVRGHARPGFRPLATRLLTRATWHRAGKDSAPHVGYRLGGWQGDTDLLLDIDGVVHEFTLRDLDSDSVRVHYDGVDYPCTVRVHPDGSVWVNDASSQSGWQPQPRLPDPGDATASALGPVNEIPGTVVDIAVEVGDTVTAGQKLVVIEAMKMEHPATAALDGTVEQIHVAVGQYVDAHTVLITLAAGDQP</sequence>
<dbReference type="EMBL" id="CCSD01000030">
    <property type="protein sequence ID" value="CDZ87084.1"/>
    <property type="molecule type" value="Genomic_DNA"/>
</dbReference>
<evidence type="ECO:0000256" key="4">
    <source>
        <dbReference type="ARBA" id="ARBA00022741"/>
    </source>
</evidence>
<dbReference type="EC" id="6.3.4.14" evidence="2"/>
<evidence type="ECO:0000256" key="3">
    <source>
        <dbReference type="ARBA" id="ARBA00022598"/>
    </source>
</evidence>
<keyword evidence="6" id="KW-0092">Biotin</keyword>
<protein>
    <recommendedName>
        <fullName evidence="2">biotin carboxylase</fullName>
        <ecNumber evidence="2">6.3.4.14</ecNumber>
    </recommendedName>
</protein>
<dbReference type="InterPro" id="IPR011764">
    <property type="entry name" value="Biotin_carboxylation_dom"/>
</dbReference>
<dbReference type="FunFam" id="3.40.50.20:FF:000010">
    <property type="entry name" value="Propionyl-CoA carboxylase subunit alpha"/>
    <property type="match status" value="1"/>
</dbReference>
<evidence type="ECO:0000313" key="13">
    <source>
        <dbReference type="EMBL" id="CDZ87084.1"/>
    </source>
</evidence>
<dbReference type="InterPro" id="IPR005479">
    <property type="entry name" value="CPAse_ATP-bd"/>
</dbReference>
<dbReference type="SUPFAM" id="SSF52440">
    <property type="entry name" value="PreATP-grasp domain"/>
    <property type="match status" value="1"/>
</dbReference>
<feature type="domain" description="Biotin carboxylation" evidence="12">
    <location>
        <begin position="5"/>
        <end position="451"/>
    </location>
</feature>
<dbReference type="Gene3D" id="2.40.50.100">
    <property type="match status" value="1"/>
</dbReference>
<evidence type="ECO:0000256" key="5">
    <source>
        <dbReference type="ARBA" id="ARBA00022840"/>
    </source>
</evidence>
<dbReference type="AlphaFoldDB" id="A0A098BEC5"/>
<dbReference type="PROSITE" id="PS50979">
    <property type="entry name" value="BC"/>
    <property type="match status" value="1"/>
</dbReference>
<dbReference type="CDD" id="cd06850">
    <property type="entry name" value="biotinyl_domain"/>
    <property type="match status" value="1"/>
</dbReference>
<keyword evidence="5 8" id="KW-0067">ATP-binding</keyword>
<dbReference type="Gene3D" id="3.30.470.20">
    <property type="entry name" value="ATP-grasp fold, B domain"/>
    <property type="match status" value="1"/>
</dbReference>
<evidence type="ECO:0000256" key="7">
    <source>
        <dbReference type="ARBA" id="ARBA00046317"/>
    </source>
</evidence>
<dbReference type="InterPro" id="IPR011054">
    <property type="entry name" value="Rudment_hybrid_motif"/>
</dbReference>
<feature type="domain" description="Lipoyl-binding" evidence="10">
    <location>
        <begin position="589"/>
        <end position="665"/>
    </location>
</feature>